<sequence>MAVTRSSWRPGKGRWGLVLTVLLAAAPPLASAQQAKASGEQASQQSSQQSSQVDPRADRLLRKMGDFLAQQREFSVHIDGTRDLVLESGQKIQLNRSGDVHVQRPDRLRVDRSGDLARLHLYYDGRQLTLFGETNNAYATAPMPSNLDDTLDVASEQLGLDTPGADLLVSNPYAALSEDIVCGNYLGRSMLNGVPVHHLAFRNRDGVDWELWVEDGDRPLPRRYVITTRDVTGGPQYAVTLSGWDLSPRFAQDEFRFSPPADAMKVSFLAQSSQAGKSQGEQSQGEQSQGEEPQGGGK</sequence>
<feature type="region of interest" description="Disordered" evidence="2">
    <location>
        <begin position="32"/>
        <end position="56"/>
    </location>
</feature>
<feature type="signal peptide" evidence="3">
    <location>
        <begin position="1"/>
        <end position="32"/>
    </location>
</feature>
<proteinExistence type="predicted"/>
<dbReference type="SUPFAM" id="SSF89392">
    <property type="entry name" value="Prokaryotic lipoproteins and lipoprotein localization factors"/>
    <property type="match status" value="1"/>
</dbReference>
<evidence type="ECO:0000313" key="5">
    <source>
        <dbReference type="Proteomes" id="UP000662747"/>
    </source>
</evidence>
<reference evidence="4 5" key="1">
    <citation type="submission" date="2021-02" db="EMBL/GenBank/DDBJ databases">
        <title>De Novo genome assembly of isolated myxobacteria.</title>
        <authorList>
            <person name="Stevens D.C."/>
        </authorList>
    </citation>
    <scope>NUCLEOTIDE SEQUENCE [LARGE SCALE GENOMIC DNA]</scope>
    <source>
        <strain evidence="5">SCPEA02</strain>
    </source>
</reference>
<evidence type="ECO:0000256" key="2">
    <source>
        <dbReference type="SAM" id="MobiDB-lite"/>
    </source>
</evidence>
<evidence type="ECO:0000256" key="1">
    <source>
        <dbReference type="ARBA" id="ARBA00022729"/>
    </source>
</evidence>
<dbReference type="EMBL" id="CP071090">
    <property type="protein sequence ID" value="QSQ25378.1"/>
    <property type="molecule type" value="Genomic_DNA"/>
</dbReference>
<feature type="chain" id="PRO_5045187120" evidence="3">
    <location>
        <begin position="33"/>
        <end position="298"/>
    </location>
</feature>
<dbReference type="Gene3D" id="2.50.20.10">
    <property type="entry name" value="Lipoprotein localisation LolA/LolB/LppX"/>
    <property type="match status" value="1"/>
</dbReference>
<accession>A0ABX7P4H6</accession>
<keyword evidence="1 3" id="KW-0732">Signal</keyword>
<keyword evidence="5" id="KW-1185">Reference proteome</keyword>
<dbReference type="Proteomes" id="UP000662747">
    <property type="component" value="Chromosome"/>
</dbReference>
<feature type="region of interest" description="Disordered" evidence="2">
    <location>
        <begin position="268"/>
        <end position="298"/>
    </location>
</feature>
<feature type="compositionally biased region" description="Low complexity" evidence="2">
    <location>
        <begin position="32"/>
        <end position="52"/>
    </location>
</feature>
<dbReference type="Pfam" id="PF09865">
    <property type="entry name" value="DUF2092"/>
    <property type="match status" value="1"/>
</dbReference>
<protein>
    <submittedName>
        <fullName evidence="4">DUF2092 domain-containing protein</fullName>
    </submittedName>
</protein>
<feature type="compositionally biased region" description="Low complexity" evidence="2">
    <location>
        <begin position="271"/>
        <end position="292"/>
    </location>
</feature>
<gene>
    <name evidence="4" type="ORF">JY651_10805</name>
</gene>
<organism evidence="4 5">
    <name type="scientific">Pyxidicoccus parkwayensis</name>
    <dbReference type="NCBI Taxonomy" id="2813578"/>
    <lineage>
        <taxon>Bacteria</taxon>
        <taxon>Pseudomonadati</taxon>
        <taxon>Myxococcota</taxon>
        <taxon>Myxococcia</taxon>
        <taxon>Myxococcales</taxon>
        <taxon>Cystobacterineae</taxon>
        <taxon>Myxococcaceae</taxon>
        <taxon>Pyxidicoccus</taxon>
    </lineage>
</organism>
<evidence type="ECO:0000256" key="3">
    <source>
        <dbReference type="SAM" id="SignalP"/>
    </source>
</evidence>
<name>A0ABX7P4H6_9BACT</name>
<evidence type="ECO:0000313" key="4">
    <source>
        <dbReference type="EMBL" id="QSQ25378.1"/>
    </source>
</evidence>
<dbReference type="InterPro" id="IPR019207">
    <property type="entry name" value="DUF2092"/>
</dbReference>
<dbReference type="InterPro" id="IPR029046">
    <property type="entry name" value="LolA/LolB/LppX"/>
</dbReference>
<dbReference type="RefSeq" id="WP_206726933.1">
    <property type="nucleotide sequence ID" value="NZ_CP071090.1"/>
</dbReference>